<evidence type="ECO:0000313" key="3">
    <source>
        <dbReference type="EMBL" id="MCK6258788.1"/>
    </source>
</evidence>
<dbReference type="InterPro" id="IPR029058">
    <property type="entry name" value="AB_hydrolase_fold"/>
</dbReference>
<dbReference type="AlphaFoldDB" id="A0A9X1XFQ7"/>
<keyword evidence="3" id="KW-0378">Hydrolase</keyword>
<protein>
    <submittedName>
        <fullName evidence="3">Alpha/beta fold hydrolase</fullName>
    </submittedName>
</protein>
<dbReference type="PANTHER" id="PTHR11487:SF0">
    <property type="entry name" value="S-ACYL FATTY ACID SYNTHASE THIOESTERASE, MEDIUM CHAIN"/>
    <property type="match status" value="1"/>
</dbReference>
<dbReference type="InterPro" id="IPR012223">
    <property type="entry name" value="TEII"/>
</dbReference>
<proteinExistence type="inferred from homology"/>
<comment type="caution">
    <text evidence="3">The sequence shown here is derived from an EMBL/GenBank/DDBJ whole genome shotgun (WGS) entry which is preliminary data.</text>
</comment>
<comment type="similarity">
    <text evidence="1">Belongs to the thioesterase family.</text>
</comment>
<keyword evidence="4" id="KW-1185">Reference proteome</keyword>
<evidence type="ECO:0000256" key="1">
    <source>
        <dbReference type="ARBA" id="ARBA00007169"/>
    </source>
</evidence>
<organism evidence="3 4">
    <name type="scientific">Fictibacillus marinisediminis</name>
    <dbReference type="NCBI Taxonomy" id="2878389"/>
    <lineage>
        <taxon>Bacteria</taxon>
        <taxon>Bacillati</taxon>
        <taxon>Bacillota</taxon>
        <taxon>Bacilli</taxon>
        <taxon>Bacillales</taxon>
        <taxon>Fictibacillaceae</taxon>
        <taxon>Fictibacillus</taxon>
    </lineage>
</organism>
<gene>
    <name evidence="3" type="ORF">LCY76_19660</name>
</gene>
<dbReference type="Gene3D" id="3.40.50.1820">
    <property type="entry name" value="alpha/beta hydrolase"/>
    <property type="match status" value="1"/>
</dbReference>
<dbReference type="GO" id="GO:0016787">
    <property type="term" value="F:hydrolase activity"/>
    <property type="evidence" value="ECO:0007669"/>
    <property type="project" value="UniProtKB-KW"/>
</dbReference>
<reference evidence="3" key="1">
    <citation type="submission" date="2021-09" db="EMBL/GenBank/DDBJ databases">
        <title>Genome analysis of Fictibacillus sp. KIGAM418 isolated from marine sediment.</title>
        <authorList>
            <person name="Seo M.-J."/>
            <person name="Cho E.-S."/>
            <person name="Hwang C.Y."/>
        </authorList>
    </citation>
    <scope>NUCLEOTIDE SEQUENCE</scope>
    <source>
        <strain evidence="3">KIGAM418</strain>
    </source>
</reference>
<dbReference type="EMBL" id="JAIWJX010000002">
    <property type="protein sequence ID" value="MCK6258788.1"/>
    <property type="molecule type" value="Genomic_DNA"/>
</dbReference>
<accession>A0A9X1XFQ7</accession>
<dbReference type="Proteomes" id="UP001139011">
    <property type="component" value="Unassembled WGS sequence"/>
</dbReference>
<evidence type="ECO:0000259" key="2">
    <source>
        <dbReference type="Pfam" id="PF00975"/>
    </source>
</evidence>
<dbReference type="Pfam" id="PF00975">
    <property type="entry name" value="Thioesterase"/>
    <property type="match status" value="1"/>
</dbReference>
<dbReference type="GO" id="GO:0008610">
    <property type="term" value="P:lipid biosynthetic process"/>
    <property type="evidence" value="ECO:0007669"/>
    <property type="project" value="TreeGrafter"/>
</dbReference>
<evidence type="ECO:0000313" key="4">
    <source>
        <dbReference type="Proteomes" id="UP001139011"/>
    </source>
</evidence>
<name>A0A9X1XFQ7_9BACL</name>
<sequence length="238" mass="26902">MTQSSRWLLRELNPDAKARLFCLPFAGIGASAYRLWPTASEKFEICPVQLPGRENRSADLQYSEIESLSNDLLNELLPYLDRPYVIFGHCMGALIAYDLILKIMERNVRMPDHFYVSASRAPHSSHRGPVHLDLSDDELASNLLSNTSELSDPKLLSILMPHAIQLLRKDLAMCDSYQPPVRKISCPITTFAWSDDQGMPFDELLGWRGYSDVTEYLIDGDHFSVQKSANTLMPIINA</sequence>
<feature type="domain" description="Thioesterase" evidence="2">
    <location>
        <begin position="19"/>
        <end position="227"/>
    </location>
</feature>
<dbReference type="SUPFAM" id="SSF53474">
    <property type="entry name" value="alpha/beta-Hydrolases"/>
    <property type="match status" value="1"/>
</dbReference>
<dbReference type="RefSeq" id="WP_248254029.1">
    <property type="nucleotide sequence ID" value="NZ_JAIWJX010000002.1"/>
</dbReference>
<dbReference type="InterPro" id="IPR001031">
    <property type="entry name" value="Thioesterase"/>
</dbReference>
<dbReference type="PANTHER" id="PTHR11487">
    <property type="entry name" value="THIOESTERASE"/>
    <property type="match status" value="1"/>
</dbReference>